<dbReference type="SUPFAM" id="SSF56436">
    <property type="entry name" value="C-type lectin-like"/>
    <property type="match status" value="1"/>
</dbReference>
<evidence type="ECO:0000256" key="1">
    <source>
        <dbReference type="SAM" id="MobiDB-lite"/>
    </source>
</evidence>
<evidence type="ECO:0000259" key="3">
    <source>
        <dbReference type="Pfam" id="PF03781"/>
    </source>
</evidence>
<proteinExistence type="predicted"/>
<dbReference type="Pfam" id="PF03781">
    <property type="entry name" value="FGE-sulfatase"/>
    <property type="match status" value="1"/>
</dbReference>
<feature type="region of interest" description="Disordered" evidence="1">
    <location>
        <begin position="313"/>
        <end position="336"/>
    </location>
</feature>
<feature type="chain" id="PRO_5032620861" evidence="2">
    <location>
        <begin position="24"/>
        <end position="353"/>
    </location>
</feature>
<dbReference type="AlphaFoldDB" id="A0A844CG57"/>
<dbReference type="PANTHER" id="PTHR23150:SF35">
    <property type="entry name" value="BLL6746 PROTEIN"/>
    <property type="match status" value="1"/>
</dbReference>
<organism evidence="4 5">
    <name type="scientific">Roseovarius bejariae</name>
    <dbReference type="NCBI Taxonomy" id="2576383"/>
    <lineage>
        <taxon>Bacteria</taxon>
        <taxon>Pseudomonadati</taxon>
        <taxon>Pseudomonadota</taxon>
        <taxon>Alphaproteobacteria</taxon>
        <taxon>Rhodobacterales</taxon>
        <taxon>Roseobacteraceae</taxon>
        <taxon>Roseovarius</taxon>
    </lineage>
</organism>
<sequence>MVRLVRALLSCLPFSMRWNTARAKWGLGVCFAGLALCAAPGHADSDESYQLSTGEVVAPLERFRECDVCPEMIVIPPGAFMMGATKESSRFPFDMFGKDATFRQRGRDEIHIIRNEHPRHLVEMDIPYAIGRNEVTHAEWMACVEAGGCSHVPDHRTLSQRGYVSLGPDHPVINVSFLDAVEFADWVNSQVGDDVYRLPTEAEWEYAARAGTTTRFAQGDDLDSTQANFLGRVTEQTLGVRLPHLKNRDTVVAVDELDAANGWGVRHMSGNVWEFTRSCWSDEHLGLPTDSAYLARTATCPVNASAHRRVAKGGGFQSGMDNLRPARRTRPSETSRRDFTGFRLIREFKTVGE</sequence>
<dbReference type="PANTHER" id="PTHR23150">
    <property type="entry name" value="SULFATASE MODIFYING FACTOR 1, 2"/>
    <property type="match status" value="1"/>
</dbReference>
<feature type="signal peptide" evidence="2">
    <location>
        <begin position="1"/>
        <end position="23"/>
    </location>
</feature>
<dbReference type="InterPro" id="IPR005532">
    <property type="entry name" value="SUMF_dom"/>
</dbReference>
<evidence type="ECO:0000256" key="2">
    <source>
        <dbReference type="SAM" id="SignalP"/>
    </source>
</evidence>
<dbReference type="Gene3D" id="3.90.1580.10">
    <property type="entry name" value="paralog of FGE (formylglycine-generating enzyme)"/>
    <property type="match status" value="1"/>
</dbReference>
<comment type="caution">
    <text evidence="4">The sequence shown here is derived from an EMBL/GenBank/DDBJ whole genome shotgun (WGS) entry which is preliminary data.</text>
</comment>
<keyword evidence="5" id="KW-1185">Reference proteome</keyword>
<reference evidence="4 5" key="1">
    <citation type="submission" date="2019-05" db="EMBL/GenBank/DDBJ databases">
        <title>Roseovarius bejariae sp. nov., a moderately halophylic bacterium isolated from a saline soil in Rambla Salada (Murcia).</title>
        <authorList>
            <person name="Castro D.J."/>
            <person name="Gomez-Altuve A."/>
            <person name="Reina J.C."/>
            <person name="Rodriguez M."/>
            <person name="Sampedro I."/>
            <person name="Llamas I."/>
            <person name="Martinez-Checa F."/>
        </authorList>
    </citation>
    <scope>NUCLEOTIDE SEQUENCE [LARGE SCALE GENOMIC DNA]</scope>
    <source>
        <strain evidence="4 5">A21</strain>
    </source>
</reference>
<keyword evidence="2" id="KW-0732">Signal</keyword>
<evidence type="ECO:0000313" key="5">
    <source>
        <dbReference type="Proteomes" id="UP000564704"/>
    </source>
</evidence>
<protein>
    <submittedName>
        <fullName evidence="4">Formylglycine-generating enzyme family protein</fullName>
    </submittedName>
</protein>
<dbReference type="InterPro" id="IPR051043">
    <property type="entry name" value="Sulfatase_Mod_Factor_Kinase"/>
</dbReference>
<name>A0A844CG57_9RHOB</name>
<dbReference type="EMBL" id="SZWE01000001">
    <property type="protein sequence ID" value="MRU14251.1"/>
    <property type="molecule type" value="Genomic_DNA"/>
</dbReference>
<accession>A0A844CG57</accession>
<feature type="domain" description="Sulfatase-modifying factor enzyme-like" evidence="3">
    <location>
        <begin position="69"/>
        <end position="346"/>
    </location>
</feature>
<dbReference type="InterPro" id="IPR042095">
    <property type="entry name" value="SUMF_sf"/>
</dbReference>
<dbReference type="Proteomes" id="UP000564704">
    <property type="component" value="Unassembled WGS sequence"/>
</dbReference>
<dbReference type="InterPro" id="IPR016187">
    <property type="entry name" value="CTDL_fold"/>
</dbReference>
<dbReference type="OrthoDB" id="9768004at2"/>
<evidence type="ECO:0000313" key="4">
    <source>
        <dbReference type="EMBL" id="MRU14251.1"/>
    </source>
</evidence>
<dbReference type="GO" id="GO:0120147">
    <property type="term" value="F:formylglycine-generating oxidase activity"/>
    <property type="evidence" value="ECO:0007669"/>
    <property type="project" value="TreeGrafter"/>
</dbReference>
<gene>
    <name evidence="4" type="ORF">FDP25_02295</name>
</gene>